<evidence type="ECO:0000313" key="1">
    <source>
        <dbReference type="EMBL" id="MBB3091021.1"/>
    </source>
</evidence>
<accession>A0A7W5A7B4</accession>
<sequence>MADIRTVLAGPDHREELFMRIPHPGARAGQAAIGVLLLAATFLAVLSGPAQGDPEVDPRSASQSNLKADLPGVTTLIEDNPAEGLPGFDDLPANLSLSGTEGTVTNSQHAVARRAKMSITTSPIWAALYTFTFNSPIENPTTYKGGCNKFNKTPCTPDPFYQPPCATDDPSTQWPTRYSHHILYPFKPLEGGGAEVGILSEDKLNLIAFGSIPATATLTMSVPRVNGKVQPLASHLWERRIPGAPTGCSPRPNDIPIVSALVEGKVTLELSDLEVDGVPVELGTKCRTSHPANIYLWGDYGSGSYFPATGGPLAAYEGMHPGSRGPLNDPYYYEDNGRTIPPSSGVDIPPFVNCGVGGEDLSPVVTAMASGPNNPVRAIQGPLIFINRIPLENITMCEPHRPTVCPLPAPEIPEMPPLPDGEGE</sequence>
<reference evidence="1 2" key="1">
    <citation type="submission" date="2020-08" db="EMBL/GenBank/DDBJ databases">
        <title>Genomic Encyclopedia of Type Strains, Phase III (KMG-III): the genomes of soil and plant-associated and newly described type strains.</title>
        <authorList>
            <person name="Whitman W."/>
        </authorList>
    </citation>
    <scope>NUCLEOTIDE SEQUENCE [LARGE SCALE GENOMIC DNA]</scope>
    <source>
        <strain evidence="1 2">CECT 3302</strain>
    </source>
</reference>
<proteinExistence type="predicted"/>
<gene>
    <name evidence="1" type="ORF">FHS12_003983</name>
</gene>
<name>A0A7W5A7B4_9ACTN</name>
<protein>
    <submittedName>
        <fullName evidence="1">Uncharacterized protein</fullName>
    </submittedName>
</protein>
<evidence type="ECO:0000313" key="2">
    <source>
        <dbReference type="Proteomes" id="UP000577707"/>
    </source>
</evidence>
<dbReference type="AlphaFoldDB" id="A0A7W5A7B4"/>
<dbReference type="Proteomes" id="UP000577707">
    <property type="component" value="Unassembled WGS sequence"/>
</dbReference>
<dbReference type="EMBL" id="JACHXG010000008">
    <property type="protein sequence ID" value="MBB3091021.1"/>
    <property type="molecule type" value="Genomic_DNA"/>
</dbReference>
<dbReference type="RefSeq" id="WP_183548609.1">
    <property type="nucleotide sequence ID" value="NZ_BMQT01000010.1"/>
</dbReference>
<organism evidence="1 2">
    <name type="scientific">Nocardioides albus</name>
    <dbReference type="NCBI Taxonomy" id="1841"/>
    <lineage>
        <taxon>Bacteria</taxon>
        <taxon>Bacillati</taxon>
        <taxon>Actinomycetota</taxon>
        <taxon>Actinomycetes</taxon>
        <taxon>Propionibacteriales</taxon>
        <taxon>Nocardioidaceae</taxon>
        <taxon>Nocardioides</taxon>
    </lineage>
</organism>
<keyword evidence="2" id="KW-1185">Reference proteome</keyword>
<comment type="caution">
    <text evidence="1">The sequence shown here is derived from an EMBL/GenBank/DDBJ whole genome shotgun (WGS) entry which is preliminary data.</text>
</comment>